<organism evidence="10 11">
    <name type="scientific">Hydnum rufescens UP504</name>
    <dbReference type="NCBI Taxonomy" id="1448309"/>
    <lineage>
        <taxon>Eukaryota</taxon>
        <taxon>Fungi</taxon>
        <taxon>Dikarya</taxon>
        <taxon>Basidiomycota</taxon>
        <taxon>Agaricomycotina</taxon>
        <taxon>Agaricomycetes</taxon>
        <taxon>Cantharellales</taxon>
        <taxon>Hydnaceae</taxon>
        <taxon>Hydnum</taxon>
    </lineage>
</organism>
<keyword evidence="3 7" id="KW-0812">Transmembrane</keyword>
<evidence type="ECO:0000313" key="10">
    <source>
        <dbReference type="EMBL" id="KAF9519494.1"/>
    </source>
</evidence>
<keyword evidence="6 7" id="KW-0472">Membrane</keyword>
<dbReference type="InterPro" id="IPR033118">
    <property type="entry name" value="EXPERA"/>
</dbReference>
<dbReference type="OrthoDB" id="433124at2759"/>
<keyword evidence="11" id="KW-1185">Reference proteome</keyword>
<reference evidence="10" key="1">
    <citation type="journal article" date="2020" name="Nat. Commun.">
        <title>Large-scale genome sequencing of mycorrhizal fungi provides insights into the early evolution of symbiotic traits.</title>
        <authorList>
            <person name="Miyauchi S."/>
            <person name="Kiss E."/>
            <person name="Kuo A."/>
            <person name="Drula E."/>
            <person name="Kohler A."/>
            <person name="Sanchez-Garcia M."/>
            <person name="Morin E."/>
            <person name="Andreopoulos B."/>
            <person name="Barry K.W."/>
            <person name="Bonito G."/>
            <person name="Buee M."/>
            <person name="Carver A."/>
            <person name="Chen C."/>
            <person name="Cichocki N."/>
            <person name="Clum A."/>
            <person name="Culley D."/>
            <person name="Crous P.W."/>
            <person name="Fauchery L."/>
            <person name="Girlanda M."/>
            <person name="Hayes R.D."/>
            <person name="Keri Z."/>
            <person name="LaButti K."/>
            <person name="Lipzen A."/>
            <person name="Lombard V."/>
            <person name="Magnuson J."/>
            <person name="Maillard F."/>
            <person name="Murat C."/>
            <person name="Nolan M."/>
            <person name="Ohm R.A."/>
            <person name="Pangilinan J."/>
            <person name="Pereira M.F."/>
            <person name="Perotto S."/>
            <person name="Peter M."/>
            <person name="Pfister S."/>
            <person name="Riley R."/>
            <person name="Sitrit Y."/>
            <person name="Stielow J.B."/>
            <person name="Szollosi G."/>
            <person name="Zifcakova L."/>
            <person name="Stursova M."/>
            <person name="Spatafora J.W."/>
            <person name="Tedersoo L."/>
            <person name="Vaario L.M."/>
            <person name="Yamada A."/>
            <person name="Yan M."/>
            <person name="Wang P."/>
            <person name="Xu J."/>
            <person name="Bruns T."/>
            <person name="Baldrian P."/>
            <person name="Vilgalys R."/>
            <person name="Dunand C."/>
            <person name="Henrissat B."/>
            <person name="Grigoriev I.V."/>
            <person name="Hibbett D."/>
            <person name="Nagy L.G."/>
            <person name="Martin F.M."/>
        </authorList>
    </citation>
    <scope>NUCLEOTIDE SEQUENCE</scope>
    <source>
        <strain evidence="10">UP504</strain>
    </source>
</reference>
<evidence type="ECO:0000259" key="9">
    <source>
        <dbReference type="PROSITE" id="PS51751"/>
    </source>
</evidence>
<evidence type="ECO:0000256" key="5">
    <source>
        <dbReference type="ARBA" id="ARBA00022989"/>
    </source>
</evidence>
<dbReference type="InterPro" id="IPR016964">
    <property type="entry name" value="Sigma2_recept"/>
</dbReference>
<dbReference type="Proteomes" id="UP000886523">
    <property type="component" value="Unassembled WGS sequence"/>
</dbReference>
<dbReference type="PROSITE" id="PS51751">
    <property type="entry name" value="EXPERA"/>
    <property type="match status" value="1"/>
</dbReference>
<comment type="similarity">
    <text evidence="2">Belongs to the TMEM97/sigma-2 receptor family.</text>
</comment>
<keyword evidence="4" id="KW-0256">Endoplasmic reticulum</keyword>
<evidence type="ECO:0000256" key="8">
    <source>
        <dbReference type="SAM" id="Phobius"/>
    </source>
</evidence>
<dbReference type="PANTHER" id="PTHR31204">
    <property type="entry name" value="SIGMA INTRACELLULAR RECEPTOR 2"/>
    <property type="match status" value="1"/>
</dbReference>
<accession>A0A9P6B8J6</accession>
<gene>
    <name evidence="10" type="ORF">BS47DRAFT_1324501</name>
</gene>
<evidence type="ECO:0000256" key="2">
    <source>
        <dbReference type="ARBA" id="ARBA00009096"/>
    </source>
</evidence>
<evidence type="ECO:0000256" key="6">
    <source>
        <dbReference type="ARBA" id="ARBA00023136"/>
    </source>
</evidence>
<feature type="domain" description="EXPERA" evidence="9">
    <location>
        <begin position="13"/>
        <end position="173"/>
    </location>
</feature>
<dbReference type="EMBL" id="MU128917">
    <property type="protein sequence ID" value="KAF9519494.1"/>
    <property type="molecule type" value="Genomic_DNA"/>
</dbReference>
<dbReference type="InterPro" id="IPR051987">
    <property type="entry name" value="Sigma-2_receptor-like"/>
</dbReference>
<keyword evidence="5 7" id="KW-1133">Transmembrane helix</keyword>
<protein>
    <recommendedName>
        <fullName evidence="9">EXPERA domain-containing protein</fullName>
    </recommendedName>
</protein>
<feature type="transmembrane region" description="Helical" evidence="8">
    <location>
        <begin position="154"/>
        <end position="174"/>
    </location>
</feature>
<feature type="transmembrane region" description="Helical" evidence="8">
    <location>
        <begin position="15"/>
        <end position="37"/>
    </location>
</feature>
<evidence type="ECO:0000256" key="1">
    <source>
        <dbReference type="ARBA" id="ARBA00004477"/>
    </source>
</evidence>
<evidence type="ECO:0000256" key="7">
    <source>
        <dbReference type="PROSITE-ProRule" id="PRU01087"/>
    </source>
</evidence>
<name>A0A9P6B8J6_9AGAM</name>
<comment type="subcellular location">
    <subcellularLocation>
        <location evidence="1">Endoplasmic reticulum membrane</location>
        <topology evidence="1">Multi-pass membrane protein</topology>
    </subcellularLocation>
</comment>
<dbReference type="PIRSF" id="PIRSF031032">
    <property type="entry name" value="TMP_97_prd"/>
    <property type="match status" value="1"/>
</dbReference>
<feature type="transmembrane region" description="Helical" evidence="8">
    <location>
        <begin position="109"/>
        <end position="134"/>
    </location>
</feature>
<evidence type="ECO:0000256" key="3">
    <source>
        <dbReference type="ARBA" id="ARBA00022692"/>
    </source>
</evidence>
<proteinExistence type="inferred from homology"/>
<dbReference type="GO" id="GO:0005789">
    <property type="term" value="C:endoplasmic reticulum membrane"/>
    <property type="evidence" value="ECO:0007669"/>
    <property type="project" value="UniProtKB-SubCell"/>
</dbReference>
<dbReference type="PANTHER" id="PTHR31204:SF1">
    <property type="entry name" value="SIGMA INTRACELLULAR RECEPTOR 2"/>
    <property type="match status" value="1"/>
</dbReference>
<sequence length="197" mass="21862">MSSKRSPLTSRPLDAFYFGFFILHAAIALLIDLQYLYPQHLLPDALKRVPQFYIDISHDPLIMGAQGLFGDPWRYAWFNALTICLEGFVQIPLDILAAIGLWKGSKTTWILLVIYGASQATTLIPCFATILAVPSAPEGVPSSFGMQNATLTEWQRFIIGNYAPFFFIPLFMAIDGSYRLFKLAGAADAGMGDKKTE</sequence>
<evidence type="ECO:0000256" key="4">
    <source>
        <dbReference type="ARBA" id="ARBA00022824"/>
    </source>
</evidence>
<dbReference type="AlphaFoldDB" id="A0A9P6B8J6"/>
<comment type="caution">
    <text evidence="10">The sequence shown here is derived from an EMBL/GenBank/DDBJ whole genome shotgun (WGS) entry which is preliminary data.</text>
</comment>
<evidence type="ECO:0000313" key="11">
    <source>
        <dbReference type="Proteomes" id="UP000886523"/>
    </source>
</evidence>
<dbReference type="Pfam" id="PF05241">
    <property type="entry name" value="EBP"/>
    <property type="match status" value="1"/>
</dbReference>